<dbReference type="Pfam" id="PF01116">
    <property type="entry name" value="F_bP_aldolase"/>
    <property type="match status" value="1"/>
</dbReference>
<evidence type="ECO:0008006" key="5">
    <source>
        <dbReference type="Google" id="ProtNLM"/>
    </source>
</evidence>
<dbReference type="AlphaFoldDB" id="A0A2H0UWJ3"/>
<dbReference type="InterPro" id="IPR000771">
    <property type="entry name" value="FBA_II"/>
</dbReference>
<feature type="binding site" evidence="2">
    <location>
        <position position="155"/>
    </location>
    <ligand>
        <name>Zn(2+)</name>
        <dbReference type="ChEBI" id="CHEBI:29105"/>
        <label>2</label>
    </ligand>
</feature>
<dbReference type="PIRSF" id="PIRSF001359">
    <property type="entry name" value="F_bP_aldolase_II"/>
    <property type="match status" value="1"/>
</dbReference>
<name>A0A2H0UWJ3_9BACT</name>
<comment type="caution">
    <text evidence="3">The sequence shown here is derived from an EMBL/GenBank/DDBJ whole genome shotgun (WGS) entry which is preliminary data.</text>
</comment>
<proteinExistence type="predicted"/>
<dbReference type="PANTHER" id="PTHR30304:SF0">
    <property type="entry name" value="D-TAGATOSE-1,6-BISPHOSPHATE ALDOLASE SUBUNIT GATY-RELATED"/>
    <property type="match status" value="1"/>
</dbReference>
<gene>
    <name evidence="3" type="ORF">COU03_02760</name>
</gene>
<dbReference type="PANTHER" id="PTHR30304">
    <property type="entry name" value="D-TAGATOSE-1,6-BISPHOSPHATE ALDOLASE"/>
    <property type="match status" value="1"/>
</dbReference>
<dbReference type="InterPro" id="IPR050246">
    <property type="entry name" value="Class_II_FBP_aldolase"/>
</dbReference>
<protein>
    <recommendedName>
        <fullName evidence="5">Aldolase</fullName>
    </recommendedName>
</protein>
<feature type="binding site" evidence="2">
    <location>
        <position position="120"/>
    </location>
    <ligand>
        <name>Zn(2+)</name>
        <dbReference type="ChEBI" id="CHEBI:29105"/>
        <label>2</label>
    </ligand>
</feature>
<keyword evidence="2" id="KW-0479">Metal-binding</keyword>
<evidence type="ECO:0000313" key="4">
    <source>
        <dbReference type="Proteomes" id="UP000228906"/>
    </source>
</evidence>
<dbReference type="GO" id="GO:0005975">
    <property type="term" value="P:carbohydrate metabolic process"/>
    <property type="evidence" value="ECO:0007669"/>
    <property type="project" value="InterPro"/>
</dbReference>
<feature type="binding site" evidence="2">
    <location>
        <position position="95"/>
    </location>
    <ligand>
        <name>Zn(2+)</name>
        <dbReference type="ChEBI" id="CHEBI:29105"/>
        <label>1</label>
        <note>catalytic</note>
    </ligand>
</feature>
<dbReference type="GO" id="GO:0016832">
    <property type="term" value="F:aldehyde-lyase activity"/>
    <property type="evidence" value="ECO:0007669"/>
    <property type="project" value="InterPro"/>
</dbReference>
<dbReference type="Proteomes" id="UP000228906">
    <property type="component" value="Unassembled WGS sequence"/>
</dbReference>
<dbReference type="EMBL" id="PFAV01000049">
    <property type="protein sequence ID" value="PIR91198.1"/>
    <property type="molecule type" value="Genomic_DNA"/>
</dbReference>
<evidence type="ECO:0000256" key="1">
    <source>
        <dbReference type="PIRSR" id="PIRSR001359-1"/>
    </source>
</evidence>
<feature type="binding site" evidence="2">
    <location>
        <position position="219"/>
    </location>
    <ligand>
        <name>Zn(2+)</name>
        <dbReference type="ChEBI" id="CHEBI:29105"/>
        <label>1</label>
        <note>catalytic</note>
    </ligand>
</feature>
<keyword evidence="2" id="KW-0862">Zinc</keyword>
<evidence type="ECO:0000256" key="2">
    <source>
        <dbReference type="PIRSR" id="PIRSR001359-3"/>
    </source>
</evidence>
<accession>A0A2H0UWJ3</accession>
<dbReference type="GO" id="GO:0008270">
    <property type="term" value="F:zinc ion binding"/>
    <property type="evidence" value="ECO:0007669"/>
    <property type="project" value="InterPro"/>
</dbReference>
<comment type="cofactor">
    <cofactor evidence="2">
        <name>Zn(2+)</name>
        <dbReference type="ChEBI" id="CHEBI:29105"/>
    </cofactor>
    <text evidence="2">Binds 2 Zn(2+) ions per subunit. One is catalytic and the other provides a structural contribution.</text>
</comment>
<organism evidence="3 4">
    <name type="scientific">bacterium (Candidatus Gribaldobacteria) CG10_big_fil_rev_8_21_14_0_10_41_12</name>
    <dbReference type="NCBI Taxonomy" id="2014277"/>
    <lineage>
        <taxon>Bacteria</taxon>
        <taxon>Candidatus Gribaldobacteria</taxon>
    </lineage>
</organism>
<sequence>MQIFSASIKSFYEKMARNEMSSFSVPAFNLRILTFDMARALFRAAQKVKTNTFIIEIAQSELGYTKQTPKSFAKQCLAAAKAENYQDKIFLQGDHFKPKNNLPRLIKRAIKAGFYNIDIDCSALPLVENIAQTNYFIELIKKRQPRDMAINIGGEVGEIGSSNTSAEHLREFLQKVKGINKVAVQTGTAHGKGGQIDWQLLKNLSAIAQEYGLAGVVQHGASTLSEDDLKRLPQHGVCEVHLATELQDVILQHPLFPYKIKKQAIGRFKNKINSIPQTIKDQIMEEVEEKFIFFFKCLGVENIHSDLK</sequence>
<feature type="active site" description="Proton donor" evidence="1">
    <location>
        <position position="94"/>
    </location>
</feature>
<dbReference type="SUPFAM" id="SSF51569">
    <property type="entry name" value="Aldolase"/>
    <property type="match status" value="1"/>
</dbReference>
<reference evidence="4" key="1">
    <citation type="submission" date="2017-09" db="EMBL/GenBank/DDBJ databases">
        <title>Depth-based differentiation of microbial function through sediment-hosted aquifers and enrichment of novel symbionts in the deep terrestrial subsurface.</title>
        <authorList>
            <person name="Probst A.J."/>
            <person name="Ladd B."/>
            <person name="Jarett J.K."/>
            <person name="Geller-Mcgrath D.E."/>
            <person name="Sieber C.M.K."/>
            <person name="Emerson J.B."/>
            <person name="Anantharaman K."/>
            <person name="Thomas B.C."/>
            <person name="Malmstrom R."/>
            <person name="Stieglmeier M."/>
            <person name="Klingl A."/>
            <person name="Woyke T."/>
            <person name="Ryan C.M."/>
            <person name="Banfield J.F."/>
        </authorList>
    </citation>
    <scope>NUCLEOTIDE SEQUENCE [LARGE SCALE GENOMIC DNA]</scope>
</reference>
<dbReference type="Gene3D" id="3.20.20.70">
    <property type="entry name" value="Aldolase class I"/>
    <property type="match status" value="1"/>
</dbReference>
<evidence type="ECO:0000313" key="3">
    <source>
        <dbReference type="EMBL" id="PIR91198.1"/>
    </source>
</evidence>
<dbReference type="InterPro" id="IPR013785">
    <property type="entry name" value="Aldolase_TIM"/>
</dbReference>
<feature type="binding site" evidence="2">
    <location>
        <position position="190"/>
    </location>
    <ligand>
        <name>Zn(2+)</name>
        <dbReference type="ChEBI" id="CHEBI:29105"/>
        <label>1</label>
        <note>catalytic</note>
    </ligand>
</feature>